<dbReference type="PANTHER" id="PTHR24177">
    <property type="entry name" value="CASKIN"/>
    <property type="match status" value="1"/>
</dbReference>
<feature type="transmembrane region" description="Helical" evidence="2">
    <location>
        <begin position="521"/>
        <end position="539"/>
    </location>
</feature>
<dbReference type="InterPro" id="IPR002110">
    <property type="entry name" value="Ankyrin_rpt"/>
</dbReference>
<feature type="domain" description="PGG" evidence="3">
    <location>
        <begin position="511"/>
        <end position="621"/>
    </location>
</feature>
<feature type="transmembrane region" description="Helical" evidence="2">
    <location>
        <begin position="602"/>
        <end position="624"/>
    </location>
</feature>
<dbReference type="GO" id="GO:0005886">
    <property type="term" value="C:plasma membrane"/>
    <property type="evidence" value="ECO:0007669"/>
    <property type="project" value="UniProtKB-SubCell"/>
</dbReference>
<dbReference type="Gramene" id="rna-AYBTSS11_LOCUS13310">
    <property type="protein sequence ID" value="CAJ1948672.1"/>
    <property type="gene ID" value="gene-AYBTSS11_LOCUS13310"/>
</dbReference>
<evidence type="ECO:0000256" key="2">
    <source>
        <dbReference type="SAM" id="Phobius"/>
    </source>
</evidence>
<dbReference type="Pfam" id="PF13962">
    <property type="entry name" value="PGG"/>
    <property type="match status" value="1"/>
</dbReference>
<evidence type="ECO:0000256" key="1">
    <source>
        <dbReference type="ARBA" id="ARBA00004413"/>
    </source>
</evidence>
<proteinExistence type="predicted"/>
<dbReference type="SMART" id="SM00248">
    <property type="entry name" value="ANK"/>
    <property type="match status" value="4"/>
</dbReference>
<keyword evidence="2" id="KW-0812">Transmembrane</keyword>
<dbReference type="InterPro" id="IPR036770">
    <property type="entry name" value="Ankyrin_rpt-contain_sf"/>
</dbReference>
<protein>
    <recommendedName>
        <fullName evidence="3">PGG domain-containing protein</fullName>
    </recommendedName>
</protein>
<name>A0AA86SCJ3_9FABA</name>
<comment type="subcellular location">
    <subcellularLocation>
        <location evidence="1">Cell membrane</location>
        <topology evidence="1">Peripheral membrane protein</topology>
        <orientation evidence="1">Cytoplasmic side</orientation>
    </subcellularLocation>
</comment>
<evidence type="ECO:0000313" key="5">
    <source>
        <dbReference type="Proteomes" id="UP001189624"/>
    </source>
</evidence>
<feature type="transmembrane region" description="Helical" evidence="2">
    <location>
        <begin position="636"/>
        <end position="658"/>
    </location>
</feature>
<gene>
    <name evidence="4" type="ORF">AYBTSS11_LOCUS13310</name>
</gene>
<evidence type="ECO:0000259" key="3">
    <source>
        <dbReference type="Pfam" id="PF13962"/>
    </source>
</evidence>
<feature type="transmembrane region" description="Helical" evidence="2">
    <location>
        <begin position="559"/>
        <end position="581"/>
    </location>
</feature>
<dbReference type="EMBL" id="OY731401">
    <property type="protein sequence ID" value="CAJ1948672.1"/>
    <property type="molecule type" value="Genomic_DNA"/>
</dbReference>
<dbReference type="Proteomes" id="UP001189624">
    <property type="component" value="Chromosome 4"/>
</dbReference>
<keyword evidence="5" id="KW-1185">Reference proteome</keyword>
<dbReference type="PANTHER" id="PTHR24177:SF215">
    <property type="entry name" value="PGG DOMAIN-CONTAINING PROTEIN"/>
    <property type="match status" value="1"/>
</dbReference>
<dbReference type="AlphaFoldDB" id="A0AA86SCJ3"/>
<dbReference type="Gene3D" id="1.25.40.20">
    <property type="entry name" value="Ankyrin repeat-containing domain"/>
    <property type="match status" value="2"/>
</dbReference>
<organism evidence="4 5">
    <name type="scientific">Sphenostylis stenocarpa</name>
    <dbReference type="NCBI Taxonomy" id="92480"/>
    <lineage>
        <taxon>Eukaryota</taxon>
        <taxon>Viridiplantae</taxon>
        <taxon>Streptophyta</taxon>
        <taxon>Embryophyta</taxon>
        <taxon>Tracheophyta</taxon>
        <taxon>Spermatophyta</taxon>
        <taxon>Magnoliopsida</taxon>
        <taxon>eudicotyledons</taxon>
        <taxon>Gunneridae</taxon>
        <taxon>Pentapetalae</taxon>
        <taxon>rosids</taxon>
        <taxon>fabids</taxon>
        <taxon>Fabales</taxon>
        <taxon>Fabaceae</taxon>
        <taxon>Papilionoideae</taxon>
        <taxon>50 kb inversion clade</taxon>
        <taxon>NPAAA clade</taxon>
        <taxon>indigoferoid/millettioid clade</taxon>
        <taxon>Phaseoleae</taxon>
        <taxon>Sphenostylis</taxon>
    </lineage>
</organism>
<dbReference type="InterPro" id="IPR026961">
    <property type="entry name" value="PGG_dom"/>
</dbReference>
<reference evidence="4" key="1">
    <citation type="submission" date="2023-10" db="EMBL/GenBank/DDBJ databases">
        <authorList>
            <person name="Domelevo Entfellner J.-B."/>
        </authorList>
    </citation>
    <scope>NUCLEOTIDE SEQUENCE</scope>
</reference>
<keyword evidence="2" id="KW-1133">Transmembrane helix</keyword>
<dbReference type="SUPFAM" id="SSF48403">
    <property type="entry name" value="Ankyrin repeat"/>
    <property type="match status" value="1"/>
</dbReference>
<keyword evidence="2" id="KW-0472">Membrane</keyword>
<sequence length="694" mass="81366">METMEGVDQQRMERVPLFCEKMRKAQTEAMENRWKDFKETMMKHQEIILKQFDLFENTAIHVATGSNNPRLLQELIQMVPVAERWQALCKKNREGNTVLHEVVFSKNVIEMAGVVFSFEDELHPPEMEEKRPLLELTNVRGETPLFMAAMHGKLKILKHMANRAVTHHMDLRKHWHRSDQYNVLHASVIGQHFHVAIWLVRMDEELALEKDKKNLTCLQLLSKMPHVFRSHTQMGAVKSIIYLLLPEEYDIDHQEKFHLFKQKKDEENGKKDESLLNKTAISDINYRFWKHLAKEFEGIDHMWKEKKKHKLADYLANILVEKDLSWQVSFNENRRTKVINMPRHPLNVVKRRRVSAQNREERRMYVKDPPERTALFIATKTGIVEIVEKYIELHPAAIYHVTENKQNILNMAAKYRQKKILEIIERTGTTESLVAQLTDKERTILHEVARMDYYKGEHLAGVAFRLQDELRWYDKVRRITPKHYNMHCDIDGHTPEDMLEIEHEKMLEEAQKWLKETAQSCSTVAILVATVVFAAAYTIPGGTENGTPVFLHSGEFLFFTIMDVVALATSLASVVVFLSILTSPCELWDFHKSLPRKLNLGFALLFLSLMTTMLAFSATMLLTIRLEWKNWTSTLIYSAAFFPVTIFAIIQFPVYVMARSITKHLWRQLKKILPIRLIEHFMDDVTSIEYKRKH</sequence>
<evidence type="ECO:0000313" key="4">
    <source>
        <dbReference type="EMBL" id="CAJ1948672.1"/>
    </source>
</evidence>
<accession>A0AA86SCJ3</accession>